<dbReference type="InterPro" id="IPR029752">
    <property type="entry name" value="D-isomer_DH_CS1"/>
</dbReference>
<dbReference type="SUPFAM" id="SSF52283">
    <property type="entry name" value="Formate/glycerate dehydrogenase catalytic domain-like"/>
    <property type="match status" value="1"/>
</dbReference>
<dbReference type="PANTHER" id="PTHR10996">
    <property type="entry name" value="2-HYDROXYACID DEHYDROGENASE-RELATED"/>
    <property type="match status" value="1"/>
</dbReference>
<dbReference type="OrthoDB" id="9805416at2"/>
<dbReference type="InterPro" id="IPR036291">
    <property type="entry name" value="NAD(P)-bd_dom_sf"/>
</dbReference>
<proteinExistence type="inferred from homology"/>
<keyword evidence="3" id="KW-0520">NAD</keyword>
<organism evidence="7 8">
    <name type="scientific">Thermoflavimicrobium daqui</name>
    <dbReference type="NCBI Taxonomy" id="2137476"/>
    <lineage>
        <taxon>Bacteria</taxon>
        <taxon>Bacillati</taxon>
        <taxon>Bacillota</taxon>
        <taxon>Bacilli</taxon>
        <taxon>Bacillales</taxon>
        <taxon>Thermoactinomycetaceae</taxon>
        <taxon>Thermoflavimicrobium</taxon>
    </lineage>
</organism>
<evidence type="ECO:0000313" key="8">
    <source>
        <dbReference type="Proteomes" id="UP000251213"/>
    </source>
</evidence>
<dbReference type="InterPro" id="IPR050223">
    <property type="entry name" value="D-isomer_2-hydroxyacid_DH"/>
</dbReference>
<dbReference type="PROSITE" id="PS00670">
    <property type="entry name" value="D_2_HYDROXYACID_DH_2"/>
    <property type="match status" value="1"/>
</dbReference>
<reference evidence="7 8" key="1">
    <citation type="submission" date="2018-06" db="EMBL/GenBank/DDBJ databases">
        <title>Thermoflavimicrobium daqus sp. nov., a thermophilic microbe isolated from Moutai-flavour Daqu.</title>
        <authorList>
            <person name="Wang X."/>
            <person name="Zhou H."/>
        </authorList>
    </citation>
    <scope>NUCLEOTIDE SEQUENCE [LARGE SCALE GENOMIC DNA]</scope>
    <source>
        <strain evidence="7 8">FBKL4.011</strain>
    </source>
</reference>
<evidence type="ECO:0000259" key="6">
    <source>
        <dbReference type="Pfam" id="PF02826"/>
    </source>
</evidence>
<keyword evidence="2 4" id="KW-0560">Oxidoreductase</keyword>
<dbReference type="FunFam" id="3.40.50.720:FF:000203">
    <property type="entry name" value="D-3-phosphoglycerate dehydrogenase (SerA)"/>
    <property type="match status" value="1"/>
</dbReference>
<accession>A0A364K6B6</accession>
<dbReference type="InterPro" id="IPR029753">
    <property type="entry name" value="D-isomer_DH_CS"/>
</dbReference>
<dbReference type="PANTHER" id="PTHR10996:SF283">
    <property type="entry name" value="GLYOXYLATE_HYDROXYPYRUVATE REDUCTASE B"/>
    <property type="match status" value="1"/>
</dbReference>
<dbReference type="Pfam" id="PF02826">
    <property type="entry name" value="2-Hacid_dh_C"/>
    <property type="match status" value="1"/>
</dbReference>
<evidence type="ECO:0000256" key="2">
    <source>
        <dbReference type="ARBA" id="ARBA00023002"/>
    </source>
</evidence>
<dbReference type="PROSITE" id="PS00671">
    <property type="entry name" value="D_2_HYDROXYACID_DH_3"/>
    <property type="match status" value="1"/>
</dbReference>
<dbReference type="GO" id="GO:0016618">
    <property type="term" value="F:hydroxypyruvate reductase [NAD(P)H] activity"/>
    <property type="evidence" value="ECO:0007669"/>
    <property type="project" value="TreeGrafter"/>
</dbReference>
<name>A0A364K6B6_9BACL</name>
<sequence>MKKQVVLTRRLQDECMKELEKHFQLIVVSEDQVPKREDLLAHLQGKEALVCTVTEMIDQELIEACPDLRIISNYGVGFNNIDVSATNRRGILVTNTPDVLTDATADMTWALILAVARRVVEGDSLVRQGQWNGWSPTFMLGGDVTGKTLGIIGMGRIGQAVAKRALGFQMKVLYYSRTRLPSHLEKELNVVYCELDQLLRQADFVSIHTPYSSLTHHLIGEKQLMEMKPTAYLINTARGAVVDELALIKALKEKQIAGAGLDVFEHEPYVPQSLCDMDQVVLAPHLGSATRDSRIKMGEIVVQNLIAYFQGKKPPCLVNQEIWK</sequence>
<dbReference type="InterPro" id="IPR006140">
    <property type="entry name" value="D-isomer_DH_NAD-bd"/>
</dbReference>
<feature type="domain" description="D-isomer specific 2-hydroxyacid dehydrogenase NAD-binding" evidence="6">
    <location>
        <begin position="110"/>
        <end position="287"/>
    </location>
</feature>
<dbReference type="Proteomes" id="UP000251213">
    <property type="component" value="Unassembled WGS sequence"/>
</dbReference>
<reference evidence="7 8" key="2">
    <citation type="submission" date="2018-06" db="EMBL/GenBank/DDBJ databases">
        <authorList>
            <person name="Zhirakovskaya E."/>
        </authorList>
    </citation>
    <scope>NUCLEOTIDE SEQUENCE [LARGE SCALE GENOMIC DNA]</scope>
    <source>
        <strain evidence="7 8">FBKL4.011</strain>
    </source>
</reference>
<feature type="domain" description="D-isomer specific 2-hydroxyacid dehydrogenase catalytic" evidence="5">
    <location>
        <begin position="5"/>
        <end position="319"/>
    </location>
</feature>
<evidence type="ECO:0000313" key="7">
    <source>
        <dbReference type="EMBL" id="RAL25730.1"/>
    </source>
</evidence>
<dbReference type="GO" id="GO:0030267">
    <property type="term" value="F:glyoxylate reductase (NADPH) activity"/>
    <property type="evidence" value="ECO:0007669"/>
    <property type="project" value="TreeGrafter"/>
</dbReference>
<dbReference type="Pfam" id="PF00389">
    <property type="entry name" value="2-Hacid_dh"/>
    <property type="match status" value="1"/>
</dbReference>
<dbReference type="Gene3D" id="3.40.50.720">
    <property type="entry name" value="NAD(P)-binding Rossmann-like Domain"/>
    <property type="match status" value="2"/>
</dbReference>
<comment type="similarity">
    <text evidence="1 4">Belongs to the D-isomer specific 2-hydroxyacid dehydrogenase family.</text>
</comment>
<dbReference type="GO" id="GO:0005829">
    <property type="term" value="C:cytosol"/>
    <property type="evidence" value="ECO:0007669"/>
    <property type="project" value="TreeGrafter"/>
</dbReference>
<dbReference type="CDD" id="cd05301">
    <property type="entry name" value="GDH"/>
    <property type="match status" value="1"/>
</dbReference>
<dbReference type="InterPro" id="IPR006139">
    <property type="entry name" value="D-isomer_2_OHA_DH_cat_dom"/>
</dbReference>
<dbReference type="SUPFAM" id="SSF51735">
    <property type="entry name" value="NAD(P)-binding Rossmann-fold domains"/>
    <property type="match status" value="1"/>
</dbReference>
<keyword evidence="8" id="KW-1185">Reference proteome</keyword>
<dbReference type="PROSITE" id="PS00065">
    <property type="entry name" value="D_2_HYDROXYACID_DH_1"/>
    <property type="match status" value="1"/>
</dbReference>
<evidence type="ECO:0000256" key="4">
    <source>
        <dbReference type="RuleBase" id="RU003719"/>
    </source>
</evidence>
<dbReference type="RefSeq" id="WP_113658344.1">
    <property type="nucleotide sequence ID" value="NZ_KZ845665.1"/>
</dbReference>
<evidence type="ECO:0000256" key="3">
    <source>
        <dbReference type="ARBA" id="ARBA00023027"/>
    </source>
</evidence>
<evidence type="ECO:0000256" key="1">
    <source>
        <dbReference type="ARBA" id="ARBA00005854"/>
    </source>
</evidence>
<comment type="caution">
    <text evidence="7">The sequence shown here is derived from an EMBL/GenBank/DDBJ whole genome shotgun (WGS) entry which is preliminary data.</text>
</comment>
<dbReference type="GO" id="GO:0051287">
    <property type="term" value="F:NAD binding"/>
    <property type="evidence" value="ECO:0007669"/>
    <property type="project" value="InterPro"/>
</dbReference>
<evidence type="ECO:0000259" key="5">
    <source>
        <dbReference type="Pfam" id="PF00389"/>
    </source>
</evidence>
<protein>
    <submittedName>
        <fullName evidence="7">D-glycerate dehydrogenase</fullName>
    </submittedName>
</protein>
<dbReference type="AlphaFoldDB" id="A0A364K6B6"/>
<dbReference type="EMBL" id="QJKK01000003">
    <property type="protein sequence ID" value="RAL25730.1"/>
    <property type="molecule type" value="Genomic_DNA"/>
</dbReference>
<gene>
    <name evidence="7" type="ORF">DL897_06550</name>
</gene>